<dbReference type="EMBL" id="BARS01020919">
    <property type="protein sequence ID" value="GAG12627.1"/>
    <property type="molecule type" value="Genomic_DNA"/>
</dbReference>
<evidence type="ECO:0000259" key="1">
    <source>
        <dbReference type="Pfam" id="PF19313"/>
    </source>
</evidence>
<feature type="non-terminal residue" evidence="2">
    <location>
        <position position="1"/>
    </location>
</feature>
<dbReference type="SUPFAM" id="SSF49344">
    <property type="entry name" value="CBD9-like"/>
    <property type="match status" value="1"/>
</dbReference>
<reference evidence="2" key="1">
    <citation type="journal article" date="2014" name="Front. Microbiol.">
        <title>High frequency of phylogenetically diverse reductive dehalogenase-homologous genes in deep subseafloor sedimentary metagenomes.</title>
        <authorList>
            <person name="Kawai M."/>
            <person name="Futagami T."/>
            <person name="Toyoda A."/>
            <person name="Takaki Y."/>
            <person name="Nishi S."/>
            <person name="Hori S."/>
            <person name="Arai W."/>
            <person name="Tsubouchi T."/>
            <person name="Morono Y."/>
            <person name="Uchiyama I."/>
            <person name="Ito T."/>
            <person name="Fujiyama A."/>
            <person name="Inagaki F."/>
            <person name="Takami H."/>
        </authorList>
    </citation>
    <scope>NUCLEOTIDE SEQUENCE</scope>
    <source>
        <strain evidence="2">Expedition CK06-06</strain>
    </source>
</reference>
<feature type="domain" description="DUF5916" evidence="1">
    <location>
        <begin position="95"/>
        <end position="200"/>
    </location>
</feature>
<dbReference type="Pfam" id="PF19313">
    <property type="entry name" value="DUF5916"/>
    <property type="match status" value="1"/>
</dbReference>
<organism evidence="2">
    <name type="scientific">marine sediment metagenome</name>
    <dbReference type="NCBI Taxonomy" id="412755"/>
    <lineage>
        <taxon>unclassified sequences</taxon>
        <taxon>metagenomes</taxon>
        <taxon>ecological metagenomes</taxon>
    </lineage>
</organism>
<gene>
    <name evidence="2" type="ORF">S01H1_33681</name>
</gene>
<sequence length="272" mass="30736">RDYNSSWDGIWECKARITDEGWFAEIAIPWKTLRFTSQDSAVWGVNFARMIRRKNEHTFWQLVPRDLGYAGLFRLSQAGTLQGLRNLKMGGNFELKPFLLGGLENDEPTEFKTHSMASFGLDAKVAITTNLALDLSVYPDFAQVEADREQVNLTRFSLYFPEKREFFLEGAEIFSFGGGGGMRHFRGSGVNLFYSRRIGLVDGQMAPILGGAKLVGKVGQSQIGILNMLTERTTVENEDTTYTVPMTNFSAVRIRRDILQRGSIGFMFLNKE</sequence>
<name>X0VN96_9ZZZZ</name>
<comment type="caution">
    <text evidence="2">The sequence shown here is derived from an EMBL/GenBank/DDBJ whole genome shotgun (WGS) entry which is preliminary data.</text>
</comment>
<accession>X0VN96</accession>
<proteinExistence type="predicted"/>
<dbReference type="InterPro" id="IPR045670">
    <property type="entry name" value="DUF5916"/>
</dbReference>
<dbReference type="Gene3D" id="2.60.40.1190">
    <property type="match status" value="1"/>
</dbReference>
<protein>
    <recommendedName>
        <fullName evidence="1">DUF5916 domain-containing protein</fullName>
    </recommendedName>
</protein>
<dbReference type="AlphaFoldDB" id="X0VN96"/>
<feature type="non-terminal residue" evidence="2">
    <location>
        <position position="272"/>
    </location>
</feature>
<evidence type="ECO:0000313" key="2">
    <source>
        <dbReference type="EMBL" id="GAG12627.1"/>
    </source>
</evidence>